<evidence type="ECO:0000256" key="7">
    <source>
        <dbReference type="PIRSR" id="PIRSR630616-2"/>
    </source>
</evidence>
<evidence type="ECO:0000256" key="6">
    <source>
        <dbReference type="PIRSR" id="PIRSR630616-1"/>
    </source>
</evidence>
<dbReference type="PROSITE" id="PS00108">
    <property type="entry name" value="PROTEIN_KINASE_ST"/>
    <property type="match status" value="1"/>
</dbReference>
<keyword evidence="4" id="KW-0418">Kinase</keyword>
<feature type="compositionally biased region" description="Low complexity" evidence="9">
    <location>
        <begin position="311"/>
        <end position="351"/>
    </location>
</feature>
<dbReference type="EMBL" id="JAEHOD010000009">
    <property type="protein sequence ID" value="KAG2451016.1"/>
    <property type="molecule type" value="Genomic_DNA"/>
</dbReference>
<evidence type="ECO:0000256" key="5">
    <source>
        <dbReference type="ARBA" id="ARBA00022840"/>
    </source>
</evidence>
<keyword evidence="3 7" id="KW-0547">Nucleotide-binding</keyword>
<dbReference type="SUPFAM" id="SSF56112">
    <property type="entry name" value="Protein kinase-like (PK-like)"/>
    <property type="match status" value="1"/>
</dbReference>
<keyword evidence="5 7" id="KW-0067">ATP-binding</keyword>
<feature type="compositionally biased region" description="Low complexity" evidence="9">
    <location>
        <begin position="452"/>
        <end position="466"/>
    </location>
</feature>
<evidence type="ECO:0000256" key="2">
    <source>
        <dbReference type="ARBA" id="ARBA00022679"/>
    </source>
</evidence>
<feature type="region of interest" description="Disordered" evidence="9">
    <location>
        <begin position="1"/>
        <end position="20"/>
    </location>
</feature>
<evidence type="ECO:0000259" key="10">
    <source>
        <dbReference type="PROSITE" id="PS50011"/>
    </source>
</evidence>
<dbReference type="SMART" id="SM00220">
    <property type="entry name" value="S_TKc"/>
    <property type="match status" value="1"/>
</dbReference>
<feature type="active site" description="Proton acceptor" evidence="6">
    <location>
        <position position="703"/>
    </location>
</feature>
<feature type="region of interest" description="Disordered" evidence="9">
    <location>
        <begin position="311"/>
        <end position="361"/>
    </location>
</feature>
<feature type="compositionally biased region" description="Polar residues" evidence="9">
    <location>
        <begin position="352"/>
        <end position="361"/>
    </location>
</feature>
<feature type="compositionally biased region" description="Polar residues" evidence="9">
    <location>
        <begin position="173"/>
        <end position="189"/>
    </location>
</feature>
<feature type="cross-link" description="Glycyl lysine isopeptide (Lys-Gly) (interchain with G-Cter in SUMO2)" evidence="8">
    <location>
        <position position="705"/>
    </location>
</feature>
<dbReference type="PANTHER" id="PTHR24350">
    <property type="entry name" value="SERINE/THREONINE-PROTEIN KINASE IAL-RELATED"/>
    <property type="match status" value="1"/>
</dbReference>
<dbReference type="Gene3D" id="1.10.510.10">
    <property type="entry name" value="Transferase(Phosphotransferase) domain 1"/>
    <property type="match status" value="1"/>
</dbReference>
<proteinExistence type="predicted"/>
<accession>A0A835WP38</accession>
<dbReference type="GO" id="GO:0005524">
    <property type="term" value="F:ATP binding"/>
    <property type="evidence" value="ECO:0007669"/>
    <property type="project" value="UniProtKB-KW"/>
</dbReference>
<protein>
    <recommendedName>
        <fullName evidence="10">Protein kinase domain-containing protein</fullName>
    </recommendedName>
</protein>
<feature type="region of interest" description="Disordered" evidence="9">
    <location>
        <begin position="107"/>
        <end position="138"/>
    </location>
</feature>
<evidence type="ECO:0000256" key="3">
    <source>
        <dbReference type="ARBA" id="ARBA00022741"/>
    </source>
</evidence>
<evidence type="ECO:0000256" key="8">
    <source>
        <dbReference type="PIRSR" id="PIRSR630616-3"/>
    </source>
</evidence>
<feature type="domain" description="Protein kinase" evidence="10">
    <location>
        <begin position="579"/>
        <end position="844"/>
    </location>
</feature>
<evidence type="ECO:0000256" key="9">
    <source>
        <dbReference type="SAM" id="MobiDB-lite"/>
    </source>
</evidence>
<evidence type="ECO:0000256" key="1">
    <source>
        <dbReference type="ARBA" id="ARBA00022527"/>
    </source>
</evidence>
<dbReference type="InterPro" id="IPR000719">
    <property type="entry name" value="Prot_kinase_dom"/>
</dbReference>
<dbReference type="Proteomes" id="UP000613740">
    <property type="component" value="Unassembled WGS sequence"/>
</dbReference>
<dbReference type="OrthoDB" id="10252171at2759"/>
<feature type="binding site" evidence="7">
    <location>
        <begin position="707"/>
        <end position="708"/>
    </location>
    <ligand>
        <name>ATP</name>
        <dbReference type="ChEBI" id="CHEBI:30616"/>
    </ligand>
</feature>
<keyword evidence="1" id="KW-0723">Serine/threonine-protein kinase</keyword>
<gene>
    <name evidence="11" type="ORF">HYH02_004286</name>
</gene>
<dbReference type="InterPro" id="IPR008271">
    <property type="entry name" value="Ser/Thr_kinase_AS"/>
</dbReference>
<feature type="region of interest" description="Disordered" evidence="9">
    <location>
        <begin position="422"/>
        <end position="466"/>
    </location>
</feature>
<dbReference type="Pfam" id="PF00069">
    <property type="entry name" value="Pkinase"/>
    <property type="match status" value="1"/>
</dbReference>
<feature type="binding site" evidence="7">
    <location>
        <position position="721"/>
    </location>
    <ligand>
        <name>ATP</name>
        <dbReference type="ChEBI" id="CHEBI:30616"/>
    </ligand>
</feature>
<comment type="caution">
    <text evidence="11">The sequence shown here is derived from an EMBL/GenBank/DDBJ whole genome shotgun (WGS) entry which is preliminary data.</text>
</comment>
<dbReference type="PROSITE" id="PS50011">
    <property type="entry name" value="PROTEIN_KINASE_DOM"/>
    <property type="match status" value="1"/>
</dbReference>
<keyword evidence="2" id="KW-0808">Transferase</keyword>
<dbReference type="AlphaFoldDB" id="A0A835WP38"/>
<dbReference type="GO" id="GO:0004674">
    <property type="term" value="F:protein serine/threonine kinase activity"/>
    <property type="evidence" value="ECO:0007669"/>
    <property type="project" value="UniProtKB-KW"/>
</dbReference>
<keyword evidence="12" id="KW-1185">Reference proteome</keyword>
<evidence type="ECO:0000313" key="12">
    <source>
        <dbReference type="Proteomes" id="UP000613740"/>
    </source>
</evidence>
<evidence type="ECO:0000313" key="11">
    <source>
        <dbReference type="EMBL" id="KAG2451016.1"/>
    </source>
</evidence>
<feature type="region of interest" description="Disordered" evidence="9">
    <location>
        <begin position="173"/>
        <end position="204"/>
    </location>
</feature>
<feature type="binding site" evidence="7">
    <location>
        <position position="608"/>
    </location>
    <ligand>
        <name>ATP</name>
        <dbReference type="ChEBI" id="CHEBI:30616"/>
    </ligand>
</feature>
<evidence type="ECO:0000256" key="4">
    <source>
        <dbReference type="ARBA" id="ARBA00022777"/>
    </source>
</evidence>
<name>A0A835WP38_9CHLO</name>
<dbReference type="FunFam" id="1.10.510.10:FF:000813">
    <property type="entry name" value="Aurora-like kinase"/>
    <property type="match status" value="1"/>
</dbReference>
<dbReference type="InterPro" id="IPR011009">
    <property type="entry name" value="Kinase-like_dom_sf"/>
</dbReference>
<dbReference type="InterPro" id="IPR030616">
    <property type="entry name" value="Aur-like"/>
</dbReference>
<sequence length="871" mass="88856">MLAELVQDQEAQRRRRHGRQQQQLLLQQQQLQSGTSPPVQRYASSGHVMAFTASAPHAHVATAAAAAADGSHAYDATAAAAAAAAADGHHDYATNSAAAHLMIDAQRSLPSPPGSGEPSPLQAEIAYGPRSPTQGRRRTLTRIYPASGCGGGPESPTPPAIGRSLSRYARASATSIASANGPASPTAQMGPTAPMRSAALSPERHSPATYVADEYGLDTTESLNTSIFTKAEAEAAVAAAAVIPPPSGTTPPPPPPPGMMGLRVVASAGAACSAAAAPAAAAAATAAAGGGGGGTAGSAAVTASSSIYAAPTPGPASATSGSTRWSAASAQGYSGGSSASASTSTGNSLGSDKSSLGSATCYRSSHTGVSAKAAVDHAVVQRRTLQHVSASVALDAEAAATTKPPPASAAAAPPAAAGAAAAALAHPTGGTEKDAASPAALATPPPPPPAVDPAVQPAPAAAAAPATEQAGSPFATARAVATSVAAVANIEAVAAKPTTATTTKAAAEPVAAAAASAAADAAAIAPVRTRLLPPAYDITPGGPFEAHPVPADGMIFVSHLAPPAMTEDRCGACWATSDFEITRKLHAGYASSVFKATCLVTNTDVVLKAYNLSSLSTFLRHQVLRELDIHARLVHPSVVQLYSTFKEGNLLVLVQEYVRGGSLDRVRRKLGGRMTEFQAMHLVLLPLLNALVYLHGRGIVHRDIKPENLLFTPEWQLKLCDFGVSICLHEERAVTKTGSKEYMAPEVVVCPLKRGPEDNKENEILAYTPAVDVWSLGALMYELLVGFTPFPGGPPARTGGGDPAAQLRFPSSVGEPARAFVRSCLQLHPGDRPTIPQLMKDRWVQIALETQQQQQLQDQQQHAQVPKLLAD</sequence>
<reference evidence="11" key="1">
    <citation type="journal article" date="2020" name="bioRxiv">
        <title>Comparative genomics of Chlamydomonas.</title>
        <authorList>
            <person name="Craig R.J."/>
            <person name="Hasan A.R."/>
            <person name="Ness R.W."/>
            <person name="Keightley P.D."/>
        </authorList>
    </citation>
    <scope>NUCLEOTIDE SEQUENCE</scope>
    <source>
        <strain evidence="11">CCAP 11/173</strain>
    </source>
</reference>
<organism evidence="11 12">
    <name type="scientific">Chlamydomonas schloesseri</name>
    <dbReference type="NCBI Taxonomy" id="2026947"/>
    <lineage>
        <taxon>Eukaryota</taxon>
        <taxon>Viridiplantae</taxon>
        <taxon>Chlorophyta</taxon>
        <taxon>core chlorophytes</taxon>
        <taxon>Chlorophyceae</taxon>
        <taxon>CS clade</taxon>
        <taxon>Chlamydomonadales</taxon>
        <taxon>Chlamydomonadaceae</taxon>
        <taxon>Chlamydomonas</taxon>
    </lineage>
</organism>